<accession>A0A5C3Q9M0</accession>
<dbReference type="EMBL" id="ML178844">
    <property type="protein sequence ID" value="TFK97877.1"/>
    <property type="molecule type" value="Genomic_DNA"/>
</dbReference>
<keyword evidence="3" id="KW-1185">Reference proteome</keyword>
<organism evidence="2 3">
    <name type="scientific">Pterulicium gracile</name>
    <dbReference type="NCBI Taxonomy" id="1884261"/>
    <lineage>
        <taxon>Eukaryota</taxon>
        <taxon>Fungi</taxon>
        <taxon>Dikarya</taxon>
        <taxon>Basidiomycota</taxon>
        <taxon>Agaricomycotina</taxon>
        <taxon>Agaricomycetes</taxon>
        <taxon>Agaricomycetidae</taxon>
        <taxon>Agaricales</taxon>
        <taxon>Pleurotineae</taxon>
        <taxon>Pterulaceae</taxon>
        <taxon>Pterulicium</taxon>
    </lineage>
</organism>
<dbReference type="Proteomes" id="UP000305067">
    <property type="component" value="Unassembled WGS sequence"/>
</dbReference>
<gene>
    <name evidence="2" type="ORF">BDV98DRAFT_573932</name>
</gene>
<evidence type="ECO:0000256" key="1">
    <source>
        <dbReference type="SAM" id="MobiDB-lite"/>
    </source>
</evidence>
<evidence type="ECO:0000313" key="2">
    <source>
        <dbReference type="EMBL" id="TFK97877.1"/>
    </source>
</evidence>
<reference evidence="2 3" key="1">
    <citation type="journal article" date="2019" name="Nat. Ecol. Evol.">
        <title>Megaphylogeny resolves global patterns of mushroom evolution.</title>
        <authorList>
            <person name="Varga T."/>
            <person name="Krizsan K."/>
            <person name="Foldi C."/>
            <person name="Dima B."/>
            <person name="Sanchez-Garcia M."/>
            <person name="Sanchez-Ramirez S."/>
            <person name="Szollosi G.J."/>
            <person name="Szarkandi J.G."/>
            <person name="Papp V."/>
            <person name="Albert L."/>
            <person name="Andreopoulos W."/>
            <person name="Angelini C."/>
            <person name="Antonin V."/>
            <person name="Barry K.W."/>
            <person name="Bougher N.L."/>
            <person name="Buchanan P."/>
            <person name="Buyck B."/>
            <person name="Bense V."/>
            <person name="Catcheside P."/>
            <person name="Chovatia M."/>
            <person name="Cooper J."/>
            <person name="Damon W."/>
            <person name="Desjardin D."/>
            <person name="Finy P."/>
            <person name="Geml J."/>
            <person name="Haridas S."/>
            <person name="Hughes K."/>
            <person name="Justo A."/>
            <person name="Karasinski D."/>
            <person name="Kautmanova I."/>
            <person name="Kiss B."/>
            <person name="Kocsube S."/>
            <person name="Kotiranta H."/>
            <person name="LaButti K.M."/>
            <person name="Lechner B.E."/>
            <person name="Liimatainen K."/>
            <person name="Lipzen A."/>
            <person name="Lukacs Z."/>
            <person name="Mihaltcheva S."/>
            <person name="Morgado L.N."/>
            <person name="Niskanen T."/>
            <person name="Noordeloos M.E."/>
            <person name="Ohm R.A."/>
            <person name="Ortiz-Santana B."/>
            <person name="Ovrebo C."/>
            <person name="Racz N."/>
            <person name="Riley R."/>
            <person name="Savchenko A."/>
            <person name="Shiryaev A."/>
            <person name="Soop K."/>
            <person name="Spirin V."/>
            <person name="Szebenyi C."/>
            <person name="Tomsovsky M."/>
            <person name="Tulloss R.E."/>
            <person name="Uehling J."/>
            <person name="Grigoriev I.V."/>
            <person name="Vagvolgyi C."/>
            <person name="Papp T."/>
            <person name="Martin F.M."/>
            <person name="Miettinen O."/>
            <person name="Hibbett D.S."/>
            <person name="Nagy L.G."/>
        </authorList>
    </citation>
    <scope>NUCLEOTIDE SEQUENCE [LARGE SCALE GENOMIC DNA]</scope>
    <source>
        <strain evidence="2 3">CBS 309.79</strain>
    </source>
</reference>
<sequence>LSPPREPLSVIPRRKQANVAESGHHPTSPGLPSSSFGLLDFLGFSWVRRED</sequence>
<dbReference type="AlphaFoldDB" id="A0A5C3Q9M0"/>
<feature type="non-terminal residue" evidence="2">
    <location>
        <position position="1"/>
    </location>
</feature>
<name>A0A5C3Q9M0_9AGAR</name>
<protein>
    <submittedName>
        <fullName evidence="2">Uncharacterized protein</fullName>
    </submittedName>
</protein>
<evidence type="ECO:0000313" key="3">
    <source>
        <dbReference type="Proteomes" id="UP000305067"/>
    </source>
</evidence>
<feature type="region of interest" description="Disordered" evidence="1">
    <location>
        <begin position="1"/>
        <end position="32"/>
    </location>
</feature>
<proteinExistence type="predicted"/>